<dbReference type="SUPFAM" id="SSF54001">
    <property type="entry name" value="Cysteine proteinases"/>
    <property type="match status" value="1"/>
</dbReference>
<dbReference type="InterPro" id="IPR038765">
    <property type="entry name" value="Papain-like_cys_pep_sf"/>
</dbReference>
<name>A0A6A6U431_9PEZI</name>
<dbReference type="AlphaFoldDB" id="A0A6A6U431"/>
<feature type="chain" id="PRO_5025360054" evidence="2">
    <location>
        <begin position="21"/>
        <end position="576"/>
    </location>
</feature>
<evidence type="ECO:0000256" key="1">
    <source>
        <dbReference type="ARBA" id="ARBA00006547"/>
    </source>
</evidence>
<reference evidence="3" key="1">
    <citation type="journal article" date="2020" name="Stud. Mycol.">
        <title>101 Dothideomycetes genomes: a test case for predicting lifestyles and emergence of pathogens.</title>
        <authorList>
            <person name="Haridas S."/>
            <person name="Albert R."/>
            <person name="Binder M."/>
            <person name="Bloem J."/>
            <person name="Labutti K."/>
            <person name="Salamov A."/>
            <person name="Andreopoulos B."/>
            <person name="Baker S."/>
            <person name="Barry K."/>
            <person name="Bills G."/>
            <person name="Bluhm B."/>
            <person name="Cannon C."/>
            <person name="Castanera R."/>
            <person name="Culley D."/>
            <person name="Daum C."/>
            <person name="Ezra D."/>
            <person name="Gonzalez J."/>
            <person name="Henrissat B."/>
            <person name="Kuo A."/>
            <person name="Liang C."/>
            <person name="Lipzen A."/>
            <person name="Lutzoni F."/>
            <person name="Magnuson J."/>
            <person name="Mondo S."/>
            <person name="Nolan M."/>
            <person name="Ohm R."/>
            <person name="Pangilinan J."/>
            <person name="Park H.-J."/>
            <person name="Ramirez L."/>
            <person name="Alfaro M."/>
            <person name="Sun H."/>
            <person name="Tritt A."/>
            <person name="Yoshinaga Y."/>
            <person name="Zwiers L.-H."/>
            <person name="Turgeon B."/>
            <person name="Goodwin S."/>
            <person name="Spatafora J."/>
            <person name="Crous P."/>
            <person name="Grigoriev I."/>
        </authorList>
    </citation>
    <scope>NUCLEOTIDE SEQUENCE</scope>
    <source>
        <strain evidence="3">CBS 115976</strain>
    </source>
</reference>
<dbReference type="Pfam" id="PF00797">
    <property type="entry name" value="Acetyltransf_2"/>
    <property type="match status" value="1"/>
</dbReference>
<dbReference type="Gene3D" id="3.30.2140.20">
    <property type="match status" value="1"/>
</dbReference>
<accession>A0A6A6U431</accession>
<dbReference type="PANTHER" id="PTHR11786:SF0">
    <property type="entry name" value="ARYLAMINE N-ACETYLTRANSFERASE 4-RELATED"/>
    <property type="match status" value="1"/>
</dbReference>
<protein>
    <submittedName>
        <fullName evidence="3">Cysteine proteinase</fullName>
    </submittedName>
</protein>
<dbReference type="Proteomes" id="UP000799302">
    <property type="component" value="Unassembled WGS sequence"/>
</dbReference>
<dbReference type="OrthoDB" id="10260017at2759"/>
<dbReference type="GO" id="GO:0016407">
    <property type="term" value="F:acetyltransferase activity"/>
    <property type="evidence" value="ECO:0007669"/>
    <property type="project" value="InterPro"/>
</dbReference>
<evidence type="ECO:0000256" key="2">
    <source>
        <dbReference type="SAM" id="SignalP"/>
    </source>
</evidence>
<dbReference type="SUPFAM" id="SSF53474">
    <property type="entry name" value="alpha/beta-Hydrolases"/>
    <property type="match status" value="1"/>
</dbReference>
<gene>
    <name evidence="3" type="ORF">BT63DRAFT_481843</name>
</gene>
<dbReference type="InterPro" id="IPR001447">
    <property type="entry name" value="Arylamine_N-AcTrfase"/>
</dbReference>
<dbReference type="EMBL" id="MU004239">
    <property type="protein sequence ID" value="KAF2666033.1"/>
    <property type="molecule type" value="Genomic_DNA"/>
</dbReference>
<dbReference type="InterPro" id="IPR053710">
    <property type="entry name" value="Arylamine_NAT_domain_sf"/>
</dbReference>
<evidence type="ECO:0000313" key="4">
    <source>
        <dbReference type="Proteomes" id="UP000799302"/>
    </source>
</evidence>
<dbReference type="Gene3D" id="3.40.50.1820">
    <property type="entry name" value="alpha/beta hydrolase"/>
    <property type="match status" value="1"/>
</dbReference>
<evidence type="ECO:0000313" key="3">
    <source>
        <dbReference type="EMBL" id="KAF2666033.1"/>
    </source>
</evidence>
<feature type="signal peptide" evidence="2">
    <location>
        <begin position="1"/>
        <end position="20"/>
    </location>
</feature>
<dbReference type="PANTHER" id="PTHR11786">
    <property type="entry name" value="N-HYDROXYARYLAMINE O-ACETYLTRANSFERASE"/>
    <property type="match status" value="1"/>
</dbReference>
<dbReference type="InterPro" id="IPR029058">
    <property type="entry name" value="AB_hydrolase_fold"/>
</dbReference>
<sequence length="576" mass="61533">MRSSIAAIQVLAAVTAVVEAQAAGGSGKYKATYTTVPGFAKHTIYAPATPPAEKLPMITWGNSGCAGDGVGFATFLTELASHGYVVVVSGSGSNFNSQSTNKDMQDSITWASSPGAAKYNIDTSKIATSGQSCGGIQALHVGQGNPKVKLITLFNSGSLGAQDSVVAAKVNVPIGFFLGGSSDIAFANGEKDYNNNIPKTIPALKASYNSGHMGTYFAANGGTYGKAAVNWFNWQLKNDTTGKAAFQPGGLLTQEKMSLRPTYTDEEITQYLEHIYGASHKLSTAAALREGFTNDPVETLTSLQLHHQGTIPWGDVALHYSKTKTVSLEPDALFQKLVIRKLGGYCMEVNTFLATVLHSVGVKLYRTGGRISNAVEPHGRDPEGFSGFEHMVILATLNGKIYHVDVGFANHGPIGPIPLEDGAMVAGVPGIQVRLVRKIIKGSVSGQKLWVLETKDATSNAWKNAYCFGEQEFLPQDFVSMNYRTMTDPTSWFTYTLIMARVFLKEGANGEKEAEGTLTLVGDTVTQRIGAGESKVVVKCESEQDRVDALKKYFGIVLNQEGVKGIVGAKSEIKSR</sequence>
<organism evidence="3 4">
    <name type="scientific">Microthyrium microscopicum</name>
    <dbReference type="NCBI Taxonomy" id="703497"/>
    <lineage>
        <taxon>Eukaryota</taxon>
        <taxon>Fungi</taxon>
        <taxon>Dikarya</taxon>
        <taxon>Ascomycota</taxon>
        <taxon>Pezizomycotina</taxon>
        <taxon>Dothideomycetes</taxon>
        <taxon>Dothideomycetes incertae sedis</taxon>
        <taxon>Microthyriales</taxon>
        <taxon>Microthyriaceae</taxon>
        <taxon>Microthyrium</taxon>
    </lineage>
</organism>
<keyword evidence="2" id="KW-0732">Signal</keyword>
<proteinExistence type="inferred from homology"/>
<keyword evidence="4" id="KW-1185">Reference proteome</keyword>
<comment type="similarity">
    <text evidence="1">Belongs to the arylamine N-acetyltransferase family.</text>
</comment>